<protein>
    <submittedName>
        <fullName evidence="1">Uncharacterized protein</fullName>
    </submittedName>
</protein>
<dbReference type="EMBL" id="UINC01049844">
    <property type="protein sequence ID" value="SVB62103.1"/>
    <property type="molecule type" value="Genomic_DNA"/>
</dbReference>
<evidence type="ECO:0000313" key="1">
    <source>
        <dbReference type="EMBL" id="SVB62103.1"/>
    </source>
</evidence>
<organism evidence="1">
    <name type="scientific">marine metagenome</name>
    <dbReference type="NCBI Taxonomy" id="408172"/>
    <lineage>
        <taxon>unclassified sequences</taxon>
        <taxon>metagenomes</taxon>
        <taxon>ecological metagenomes</taxon>
    </lineage>
</organism>
<gene>
    <name evidence="1" type="ORF">METZ01_LOCUS214957</name>
</gene>
<proteinExistence type="predicted"/>
<sequence>MLIEWVYTISMKILLMAFTSLLILSSGGCSQQRRYVYPTDERLELQRVCRAVSSRNTKRFMVLLGKIYPLNNDGKTAELEEIRTDLKDAGYFCGNYRLQDAPCPIANEYRIKSQNCSFSR</sequence>
<dbReference type="AlphaFoldDB" id="A0A382FIS0"/>
<reference evidence="1" key="1">
    <citation type="submission" date="2018-05" db="EMBL/GenBank/DDBJ databases">
        <authorList>
            <person name="Lanie J.A."/>
            <person name="Ng W.-L."/>
            <person name="Kazmierczak K.M."/>
            <person name="Andrzejewski T.M."/>
            <person name="Davidsen T.M."/>
            <person name="Wayne K.J."/>
            <person name="Tettelin H."/>
            <person name="Glass J.I."/>
            <person name="Rusch D."/>
            <person name="Podicherti R."/>
            <person name="Tsui H.-C.T."/>
            <person name="Winkler M.E."/>
        </authorList>
    </citation>
    <scope>NUCLEOTIDE SEQUENCE</scope>
</reference>
<accession>A0A382FIS0</accession>
<name>A0A382FIS0_9ZZZZ</name>